<dbReference type="PANTHER" id="PTHR43741:SF4">
    <property type="entry name" value="FMN-DEPENDENT NADH:QUINONE OXIDOREDUCTASE"/>
    <property type="match status" value="1"/>
</dbReference>
<evidence type="ECO:0000256" key="1">
    <source>
        <dbReference type="ARBA" id="ARBA00022630"/>
    </source>
</evidence>
<evidence type="ECO:0000256" key="4">
    <source>
        <dbReference type="ARBA" id="ARBA00023027"/>
    </source>
</evidence>
<evidence type="ECO:0000256" key="6">
    <source>
        <dbReference type="HAMAP-Rule" id="MF_01216"/>
    </source>
</evidence>
<dbReference type="InterPro" id="IPR003680">
    <property type="entry name" value="Flavodoxin_fold"/>
</dbReference>
<comment type="catalytic activity">
    <reaction evidence="5">
        <text>N,N-dimethyl-1,4-phenylenediamine + anthranilate + 2 NAD(+) = 2-(4-dimethylaminophenyl)diazenylbenzoate + 2 NADH + 2 H(+)</text>
        <dbReference type="Rhea" id="RHEA:55872"/>
        <dbReference type="ChEBI" id="CHEBI:15378"/>
        <dbReference type="ChEBI" id="CHEBI:15783"/>
        <dbReference type="ChEBI" id="CHEBI:16567"/>
        <dbReference type="ChEBI" id="CHEBI:57540"/>
        <dbReference type="ChEBI" id="CHEBI:57945"/>
        <dbReference type="ChEBI" id="CHEBI:71579"/>
        <dbReference type="EC" id="1.7.1.17"/>
    </reaction>
    <physiologicalReaction direction="right-to-left" evidence="5">
        <dbReference type="Rhea" id="RHEA:55874"/>
    </physiologicalReaction>
</comment>
<dbReference type="EMBL" id="OMOI01000001">
    <property type="protein sequence ID" value="SPF75637.1"/>
    <property type="molecule type" value="Genomic_DNA"/>
</dbReference>
<dbReference type="GO" id="GO:0016652">
    <property type="term" value="F:oxidoreductase activity, acting on NAD(P)H as acceptor"/>
    <property type="evidence" value="ECO:0007669"/>
    <property type="project" value="UniProtKB-UniRule"/>
</dbReference>
<evidence type="ECO:0000256" key="3">
    <source>
        <dbReference type="ARBA" id="ARBA00023002"/>
    </source>
</evidence>
<organism evidence="8 9">
    <name type="scientific">Aliiroseovarius pelagivivens</name>
    <dbReference type="NCBI Taxonomy" id="1639690"/>
    <lineage>
        <taxon>Bacteria</taxon>
        <taxon>Pseudomonadati</taxon>
        <taxon>Pseudomonadota</taxon>
        <taxon>Alphaproteobacteria</taxon>
        <taxon>Rhodobacterales</taxon>
        <taxon>Paracoccaceae</taxon>
        <taxon>Aliiroseovarius</taxon>
    </lineage>
</organism>
<dbReference type="SUPFAM" id="SSF52218">
    <property type="entry name" value="Flavoproteins"/>
    <property type="match status" value="1"/>
</dbReference>
<comment type="catalytic activity">
    <reaction evidence="6">
        <text>2 a quinone + NADH + H(+) = 2 a 1,4-benzosemiquinone + NAD(+)</text>
        <dbReference type="Rhea" id="RHEA:65952"/>
        <dbReference type="ChEBI" id="CHEBI:15378"/>
        <dbReference type="ChEBI" id="CHEBI:57540"/>
        <dbReference type="ChEBI" id="CHEBI:57945"/>
        <dbReference type="ChEBI" id="CHEBI:132124"/>
        <dbReference type="ChEBI" id="CHEBI:134225"/>
    </reaction>
</comment>
<dbReference type="RefSeq" id="WP_219928717.1">
    <property type="nucleotide sequence ID" value="NZ_OMOI01000001.1"/>
</dbReference>
<dbReference type="HAMAP" id="MF_01216">
    <property type="entry name" value="Azoreductase_type1"/>
    <property type="match status" value="1"/>
</dbReference>
<keyword evidence="3 6" id="KW-0560">Oxidoreductase</keyword>
<keyword evidence="2 6" id="KW-0288">FMN</keyword>
<dbReference type="EC" id="1.7.1.17" evidence="6"/>
<dbReference type="GO" id="GO:0010181">
    <property type="term" value="F:FMN binding"/>
    <property type="evidence" value="ECO:0007669"/>
    <property type="project" value="UniProtKB-UniRule"/>
</dbReference>
<name>A0A2R8AIE8_9RHOB</name>
<evidence type="ECO:0000313" key="9">
    <source>
        <dbReference type="Proteomes" id="UP000244911"/>
    </source>
</evidence>
<dbReference type="PANTHER" id="PTHR43741">
    <property type="entry name" value="FMN-DEPENDENT NADH-AZOREDUCTASE 1"/>
    <property type="match status" value="1"/>
</dbReference>
<sequence length="186" mass="19475">MHILRIDSSTRTDTSLSRKLADDVVARYADATVTTRNLGAGIPHIDADFTRATFTPPEARSDADKAALALSDDIVAEVQAADLIVISMPVYNFSVPSTLKAWIDQLARVGVTFHYTENGPVGLLDGKRVIVVSASGGTPVGAPFEFASPYLTHVLGFMGLTDVSFVGAAGEAGLADAEQAIQALAA</sequence>
<comment type="caution">
    <text evidence="6">Lacks conserved residue(s) required for the propagation of feature annotation.</text>
</comment>
<protein>
    <recommendedName>
        <fullName evidence="6">FMN dependent NADH:quinone oxidoreductase</fullName>
        <ecNumber evidence="6">1.6.5.-</ecNumber>
    </recommendedName>
    <alternativeName>
        <fullName evidence="6">Azo-dye reductase</fullName>
    </alternativeName>
    <alternativeName>
        <fullName evidence="6">FMN-dependent NADH-azo compound oxidoreductase</fullName>
    </alternativeName>
    <alternativeName>
        <fullName evidence="6">FMN-dependent NADH-azoreductase</fullName>
        <ecNumber evidence="6">1.7.1.17</ecNumber>
    </alternativeName>
</protein>
<keyword evidence="4 6" id="KW-0520">NAD</keyword>
<dbReference type="InterPro" id="IPR050104">
    <property type="entry name" value="FMN-dep_NADH:Q_OxRdtase_AzoR1"/>
</dbReference>
<comment type="cofactor">
    <cofactor evidence="6">
        <name>FMN</name>
        <dbReference type="ChEBI" id="CHEBI:58210"/>
    </cofactor>
    <text evidence="6">Binds 1 FMN per subunit.</text>
</comment>
<proteinExistence type="inferred from homology"/>
<feature type="binding site" evidence="6">
    <location>
        <position position="9"/>
    </location>
    <ligand>
        <name>FMN</name>
        <dbReference type="ChEBI" id="CHEBI:58210"/>
    </ligand>
</feature>
<accession>A0A2R8AIE8</accession>
<reference evidence="8 9" key="1">
    <citation type="submission" date="2018-03" db="EMBL/GenBank/DDBJ databases">
        <authorList>
            <person name="Keele B.F."/>
        </authorList>
    </citation>
    <scope>NUCLEOTIDE SEQUENCE [LARGE SCALE GENOMIC DNA]</scope>
    <source>
        <strain evidence="8 9">CECT 8811</strain>
    </source>
</reference>
<evidence type="ECO:0000256" key="5">
    <source>
        <dbReference type="ARBA" id="ARBA00048542"/>
    </source>
</evidence>
<dbReference type="Gene3D" id="3.40.50.360">
    <property type="match status" value="1"/>
</dbReference>
<dbReference type="Proteomes" id="UP000244911">
    <property type="component" value="Unassembled WGS sequence"/>
</dbReference>
<evidence type="ECO:0000313" key="8">
    <source>
        <dbReference type="EMBL" id="SPF75637.1"/>
    </source>
</evidence>
<comment type="subunit">
    <text evidence="6">Homodimer.</text>
</comment>
<gene>
    <name evidence="8" type="primary">azoR_1</name>
    <name evidence="6" type="synonym">azoR</name>
    <name evidence="8" type="ORF">ALP8811_00630</name>
</gene>
<dbReference type="EC" id="1.6.5.-" evidence="6"/>
<comment type="function">
    <text evidence="6">Quinone reductase that provides resistance to thiol-specific stress caused by electrophilic quinones.</text>
</comment>
<dbReference type="AlphaFoldDB" id="A0A2R8AIE8"/>
<dbReference type="GO" id="GO:0009055">
    <property type="term" value="F:electron transfer activity"/>
    <property type="evidence" value="ECO:0007669"/>
    <property type="project" value="UniProtKB-UniRule"/>
</dbReference>
<evidence type="ECO:0000256" key="2">
    <source>
        <dbReference type="ARBA" id="ARBA00022643"/>
    </source>
</evidence>
<feature type="domain" description="Flavodoxin-like fold" evidence="7">
    <location>
        <begin position="1"/>
        <end position="184"/>
    </location>
</feature>
<dbReference type="GO" id="GO:0016655">
    <property type="term" value="F:oxidoreductase activity, acting on NAD(P)H, quinone or similar compound as acceptor"/>
    <property type="evidence" value="ECO:0007669"/>
    <property type="project" value="InterPro"/>
</dbReference>
<evidence type="ECO:0000259" key="7">
    <source>
        <dbReference type="Pfam" id="PF02525"/>
    </source>
</evidence>
<feature type="binding site" evidence="6">
    <location>
        <begin position="15"/>
        <end position="17"/>
    </location>
    <ligand>
        <name>FMN</name>
        <dbReference type="ChEBI" id="CHEBI:58210"/>
    </ligand>
</feature>
<comment type="similarity">
    <text evidence="6">Belongs to the azoreductase type 1 family.</text>
</comment>
<comment type="function">
    <text evidence="6">Also exhibits azoreductase activity. Catalyzes the reductive cleavage of the azo bond in aromatic azo compounds to the corresponding amines.</text>
</comment>
<dbReference type="Pfam" id="PF02525">
    <property type="entry name" value="Flavodoxin_2"/>
    <property type="match status" value="1"/>
</dbReference>
<keyword evidence="9" id="KW-1185">Reference proteome</keyword>
<keyword evidence="1 6" id="KW-0285">Flavoprotein</keyword>
<dbReference type="InterPro" id="IPR029039">
    <property type="entry name" value="Flavoprotein-like_sf"/>
</dbReference>
<dbReference type="InterPro" id="IPR023048">
    <property type="entry name" value="NADH:quinone_OxRdtase_FMN_depd"/>
</dbReference>